<keyword evidence="2" id="KW-1185">Reference proteome</keyword>
<accession>A0AAD1SAG4</accession>
<evidence type="ECO:0000313" key="1">
    <source>
        <dbReference type="EMBL" id="CAH2293209.1"/>
    </source>
</evidence>
<sequence length="81" mass="9157">MGSVVQAHNRAVNLTNTLLTRVTDLELELEDVSNRSRRNNLRIRGLPESVGEADLEETLVTCFKQSLPDIPEHLAFQRAEE</sequence>
<dbReference type="Gene3D" id="3.30.70.1820">
    <property type="entry name" value="L1 transposable element, RRM domain"/>
    <property type="match status" value="1"/>
</dbReference>
<dbReference type="EMBL" id="OW240916">
    <property type="protein sequence ID" value="CAH2293209.1"/>
    <property type="molecule type" value="Genomic_DNA"/>
</dbReference>
<organism evidence="1 2">
    <name type="scientific">Pelobates cultripes</name>
    <name type="common">Western spadefoot toad</name>
    <dbReference type="NCBI Taxonomy" id="61616"/>
    <lineage>
        <taxon>Eukaryota</taxon>
        <taxon>Metazoa</taxon>
        <taxon>Chordata</taxon>
        <taxon>Craniata</taxon>
        <taxon>Vertebrata</taxon>
        <taxon>Euteleostomi</taxon>
        <taxon>Amphibia</taxon>
        <taxon>Batrachia</taxon>
        <taxon>Anura</taxon>
        <taxon>Pelobatoidea</taxon>
        <taxon>Pelobatidae</taxon>
        <taxon>Pelobates</taxon>
    </lineage>
</organism>
<dbReference type="AlphaFoldDB" id="A0AAD1SAG4"/>
<name>A0AAD1SAG4_PELCU</name>
<dbReference type="Proteomes" id="UP001295444">
    <property type="component" value="Chromosome 05"/>
</dbReference>
<evidence type="ECO:0000313" key="2">
    <source>
        <dbReference type="Proteomes" id="UP001295444"/>
    </source>
</evidence>
<gene>
    <name evidence="1" type="ORF">PECUL_23A022024</name>
</gene>
<proteinExistence type="predicted"/>
<reference evidence="1" key="1">
    <citation type="submission" date="2022-03" db="EMBL/GenBank/DDBJ databases">
        <authorList>
            <person name="Alioto T."/>
            <person name="Alioto T."/>
            <person name="Gomez Garrido J."/>
        </authorList>
    </citation>
    <scope>NUCLEOTIDE SEQUENCE</scope>
</reference>
<protein>
    <submittedName>
        <fullName evidence="1">Uncharacterized protein</fullName>
    </submittedName>
</protein>